<dbReference type="KEGG" id="zju:107434384"/>
<dbReference type="GO" id="GO:0035251">
    <property type="term" value="F:UDP-glucosyltransferase activity"/>
    <property type="evidence" value="ECO:0007669"/>
    <property type="project" value="TreeGrafter"/>
</dbReference>
<gene>
    <name evidence="6" type="primary">LOC107434384</name>
</gene>
<feature type="region of interest" description="Disordered" evidence="4">
    <location>
        <begin position="172"/>
        <end position="239"/>
    </location>
</feature>
<evidence type="ECO:0000313" key="6">
    <source>
        <dbReference type="RefSeq" id="XP_015901335.3"/>
    </source>
</evidence>
<dbReference type="Proteomes" id="UP001652623">
    <property type="component" value="Chromosome 6"/>
</dbReference>
<evidence type="ECO:0000313" key="5">
    <source>
        <dbReference type="Proteomes" id="UP001652623"/>
    </source>
</evidence>
<evidence type="ECO:0000256" key="4">
    <source>
        <dbReference type="SAM" id="MobiDB-lite"/>
    </source>
</evidence>
<feature type="compositionally biased region" description="Pro residues" evidence="4">
    <location>
        <begin position="63"/>
        <end position="73"/>
    </location>
</feature>
<feature type="region of interest" description="Disordered" evidence="4">
    <location>
        <begin position="354"/>
        <end position="378"/>
    </location>
</feature>
<dbReference type="RefSeq" id="XP_015901335.3">
    <property type="nucleotide sequence ID" value="XM_016045849.4"/>
</dbReference>
<sequence length="521" mass="57028">MSNEIWVVPFFGQGHLLPSMELCKQIASRKFNTTLVIPSNLSSSIPSSLRQYPHVQIFEIPSAPPPPPQPGYHPPHHHNPINTAFENLLSSQPENQDPVPRPVCVVLDVMMGWTADVFKKFNIPTVAFFTSGACSAAMEYAMWKARPLDIKPGETRLLPGLPEEMAIRYSDIKQRPHGPPPPPPHGGGGPPPPGAYGPPPPDGHGPPPPGGHGPPPPGGHGPEKGGPPEHGDHPPPWVEEAKGSIAMMINTCDDLERPFIDYIANQKGVPVLGVGPLLPEQYWKSAGSILHDREFRTNRRSNVTEDEVIQWLDSKPRGSVLYIAFGTEVGPTTEEYEQLAGALEASTQPFIWVIQPGSGRPGPPPLPDQPGADKDREGYYPHGLESRVGDRGLIIRGWAPQLLILSHPSTGGFLSHCGWNSTVEAIGRGVPFLAWPIRGDQHYDAKLVVKYLKVGYMVSEDLSEKIQKDEIIKGIEKLMADQDVKRRAIELRAVFEHGFPSASMAALDAFRDLLYQIQKSV</sequence>
<comment type="similarity">
    <text evidence="1">Belongs to the UDP-glycosyltransferase family.</text>
</comment>
<proteinExistence type="inferred from homology"/>
<protein>
    <submittedName>
        <fullName evidence="6">Scopoletin glucosyltransferase</fullName>
    </submittedName>
</protein>
<feature type="region of interest" description="Disordered" evidence="4">
    <location>
        <begin position="63"/>
        <end position="83"/>
    </location>
</feature>
<evidence type="ECO:0000256" key="1">
    <source>
        <dbReference type="ARBA" id="ARBA00009995"/>
    </source>
</evidence>
<dbReference type="AlphaFoldDB" id="A0A6P4B5J1"/>
<dbReference type="SUPFAM" id="SSF53756">
    <property type="entry name" value="UDP-Glycosyltransferase/glycogen phosphorylase"/>
    <property type="match status" value="1"/>
</dbReference>
<name>A0A6P4B5J1_ZIZJJ</name>
<dbReference type="Pfam" id="PF00201">
    <property type="entry name" value="UDPGT"/>
    <property type="match status" value="1"/>
</dbReference>
<evidence type="ECO:0000256" key="2">
    <source>
        <dbReference type="ARBA" id="ARBA00022676"/>
    </source>
</evidence>
<keyword evidence="3" id="KW-0808">Transferase</keyword>
<dbReference type="Gene3D" id="3.40.50.2000">
    <property type="entry name" value="Glycogen Phosphorylase B"/>
    <property type="match status" value="3"/>
</dbReference>
<dbReference type="GeneID" id="107434384"/>
<dbReference type="PANTHER" id="PTHR48047:SF131">
    <property type="entry name" value="GLYCOSYLTRANSFERASE"/>
    <property type="match status" value="1"/>
</dbReference>
<dbReference type="FunFam" id="3.40.50.2000:FF:000060">
    <property type="entry name" value="Glycosyltransferase"/>
    <property type="match status" value="1"/>
</dbReference>
<feature type="compositionally biased region" description="Basic and acidic residues" evidence="4">
    <location>
        <begin position="221"/>
        <end position="233"/>
    </location>
</feature>
<dbReference type="InterPro" id="IPR002213">
    <property type="entry name" value="UDP_glucos_trans"/>
</dbReference>
<dbReference type="PANTHER" id="PTHR48047">
    <property type="entry name" value="GLYCOSYLTRANSFERASE"/>
    <property type="match status" value="1"/>
</dbReference>
<dbReference type="CDD" id="cd03784">
    <property type="entry name" value="GT1_Gtf-like"/>
    <property type="match status" value="1"/>
</dbReference>
<evidence type="ECO:0000256" key="3">
    <source>
        <dbReference type="ARBA" id="ARBA00022679"/>
    </source>
</evidence>
<feature type="compositionally biased region" description="Pro residues" evidence="4">
    <location>
        <begin position="177"/>
        <end position="219"/>
    </location>
</feature>
<reference evidence="6" key="1">
    <citation type="submission" date="2025-08" db="UniProtKB">
        <authorList>
            <consortium name="RefSeq"/>
        </authorList>
    </citation>
    <scope>IDENTIFICATION</scope>
    <source>
        <tissue evidence="6">Seedling</tissue>
    </source>
</reference>
<keyword evidence="5" id="KW-1185">Reference proteome</keyword>
<keyword evidence="2" id="KW-0328">Glycosyltransferase</keyword>
<organism evidence="5 6">
    <name type="scientific">Ziziphus jujuba</name>
    <name type="common">Chinese jujube</name>
    <name type="synonym">Ziziphus sativa</name>
    <dbReference type="NCBI Taxonomy" id="326968"/>
    <lineage>
        <taxon>Eukaryota</taxon>
        <taxon>Viridiplantae</taxon>
        <taxon>Streptophyta</taxon>
        <taxon>Embryophyta</taxon>
        <taxon>Tracheophyta</taxon>
        <taxon>Spermatophyta</taxon>
        <taxon>Magnoliopsida</taxon>
        <taxon>eudicotyledons</taxon>
        <taxon>Gunneridae</taxon>
        <taxon>Pentapetalae</taxon>
        <taxon>rosids</taxon>
        <taxon>fabids</taxon>
        <taxon>Rosales</taxon>
        <taxon>Rhamnaceae</taxon>
        <taxon>Paliureae</taxon>
        <taxon>Ziziphus</taxon>
    </lineage>
</organism>
<accession>A0A6P4B5J1</accession>